<gene>
    <name evidence="1" type="ORF">CPB84DRAFT_1895678</name>
</gene>
<dbReference type="EMBL" id="JADNYJ010000248">
    <property type="protein sequence ID" value="KAF8873066.1"/>
    <property type="molecule type" value="Genomic_DNA"/>
</dbReference>
<organism evidence="1 2">
    <name type="scientific">Gymnopilus junonius</name>
    <name type="common">Spectacular rustgill mushroom</name>
    <name type="synonym">Gymnopilus spectabilis subsp. junonius</name>
    <dbReference type="NCBI Taxonomy" id="109634"/>
    <lineage>
        <taxon>Eukaryota</taxon>
        <taxon>Fungi</taxon>
        <taxon>Dikarya</taxon>
        <taxon>Basidiomycota</taxon>
        <taxon>Agaricomycotina</taxon>
        <taxon>Agaricomycetes</taxon>
        <taxon>Agaricomycetidae</taxon>
        <taxon>Agaricales</taxon>
        <taxon>Agaricineae</taxon>
        <taxon>Hymenogastraceae</taxon>
        <taxon>Gymnopilus</taxon>
    </lineage>
</organism>
<evidence type="ECO:0000313" key="2">
    <source>
        <dbReference type="Proteomes" id="UP000724874"/>
    </source>
</evidence>
<accession>A0A9P5N9L8</accession>
<proteinExistence type="predicted"/>
<keyword evidence="2" id="KW-1185">Reference proteome</keyword>
<reference evidence="1" key="1">
    <citation type="submission" date="2020-11" db="EMBL/GenBank/DDBJ databases">
        <authorList>
            <consortium name="DOE Joint Genome Institute"/>
            <person name="Ahrendt S."/>
            <person name="Riley R."/>
            <person name="Andreopoulos W."/>
            <person name="LaButti K."/>
            <person name="Pangilinan J."/>
            <person name="Ruiz-duenas F.J."/>
            <person name="Barrasa J.M."/>
            <person name="Sanchez-Garcia M."/>
            <person name="Camarero S."/>
            <person name="Miyauchi S."/>
            <person name="Serrano A."/>
            <person name="Linde D."/>
            <person name="Babiker R."/>
            <person name="Drula E."/>
            <person name="Ayuso-Fernandez I."/>
            <person name="Pacheco R."/>
            <person name="Padilla G."/>
            <person name="Ferreira P."/>
            <person name="Barriuso J."/>
            <person name="Kellner H."/>
            <person name="Castanera R."/>
            <person name="Alfaro M."/>
            <person name="Ramirez L."/>
            <person name="Pisabarro A.G."/>
            <person name="Kuo A."/>
            <person name="Tritt A."/>
            <person name="Lipzen A."/>
            <person name="He G."/>
            <person name="Yan M."/>
            <person name="Ng V."/>
            <person name="Cullen D."/>
            <person name="Martin F."/>
            <person name="Rosso M.-N."/>
            <person name="Henrissat B."/>
            <person name="Hibbett D."/>
            <person name="Martinez A.T."/>
            <person name="Grigoriev I.V."/>
        </authorList>
    </citation>
    <scope>NUCLEOTIDE SEQUENCE</scope>
    <source>
        <strain evidence="1">AH 44721</strain>
    </source>
</reference>
<protein>
    <submittedName>
        <fullName evidence="1">Uncharacterized protein</fullName>
    </submittedName>
</protein>
<comment type="caution">
    <text evidence="1">The sequence shown here is derived from an EMBL/GenBank/DDBJ whole genome shotgun (WGS) entry which is preliminary data.</text>
</comment>
<dbReference type="OrthoDB" id="3058553at2759"/>
<name>A0A9P5N9L8_GYMJU</name>
<dbReference type="AlphaFoldDB" id="A0A9P5N9L8"/>
<sequence length="119" mass="13910">MSKLSRFMDISDVIQEGLKNLQKWYQHTEDTEYICLPCLGSNHQKAYTEEKWSFEDHEHGVDHLRELDWCPGIDRLLLRTPKIGRTPSQNPVWSLVDAEDGSRVQSIQQSNLRRPACRT</sequence>
<dbReference type="Proteomes" id="UP000724874">
    <property type="component" value="Unassembled WGS sequence"/>
</dbReference>
<evidence type="ECO:0000313" key="1">
    <source>
        <dbReference type="EMBL" id="KAF8873066.1"/>
    </source>
</evidence>